<accession>A0AC61QLZ0</accession>
<protein>
    <submittedName>
        <fullName evidence="1">Alpha/beta hydrolase</fullName>
    </submittedName>
</protein>
<proteinExistence type="predicted"/>
<name>A0AC61QLZ0_9BACT</name>
<dbReference type="Proteomes" id="UP000308886">
    <property type="component" value="Unassembled WGS sequence"/>
</dbReference>
<evidence type="ECO:0000313" key="1">
    <source>
        <dbReference type="EMBL" id="TGX80124.1"/>
    </source>
</evidence>
<keyword evidence="2" id="KW-1185">Reference proteome</keyword>
<sequence length="301" mass="32428">MPMRAQFGFGGQQKEVKNMHCSKKFADVNYADDGQVYHTMDIYLPEKKAKKYPVVIHIYGSAWFNNNGKGNADLGTVCSALLNAGYAVVCPNHRSSGDAHWPAQIHDIKAVARYLRGNAGKYGLDSDFIAVSGFSSGGHLASLMGATSGTEAAVVADYKIDLEGNIGNYSDRSSSVDAVVSWSGPIDVEAMDCGGRPNGIKGSPEEALVGKPFSDETCGQYASISSPYYANAGDPPLLGFHGTADKVVPYCQAESWAKKYKASGATFEFVTVEGGGHGFNMYSEENLKRMIEFLNNQRKQK</sequence>
<dbReference type="EMBL" id="SRZC01000030">
    <property type="protein sequence ID" value="TGX80124.1"/>
    <property type="molecule type" value="Genomic_DNA"/>
</dbReference>
<comment type="caution">
    <text evidence="1">The sequence shown here is derived from an EMBL/GenBank/DDBJ whole genome shotgun (WGS) entry which is preliminary data.</text>
</comment>
<organism evidence="1 2">
    <name type="scientific">Palleniella muris</name>
    <dbReference type="NCBI Taxonomy" id="3038145"/>
    <lineage>
        <taxon>Bacteria</taxon>
        <taxon>Pseudomonadati</taxon>
        <taxon>Bacteroidota</taxon>
        <taxon>Bacteroidia</taxon>
        <taxon>Bacteroidales</taxon>
        <taxon>Prevotellaceae</taxon>
        <taxon>Palleniella</taxon>
    </lineage>
</organism>
<gene>
    <name evidence="1" type="ORF">E5358_13690</name>
</gene>
<keyword evidence="1" id="KW-0378">Hydrolase</keyword>
<reference evidence="1" key="1">
    <citation type="submission" date="2019-04" db="EMBL/GenBank/DDBJ databases">
        <title>Microbes associate with the intestines of laboratory mice.</title>
        <authorList>
            <person name="Navarre W."/>
            <person name="Wong E."/>
            <person name="Huang K."/>
            <person name="Tropini C."/>
            <person name="Ng K."/>
            <person name="Yu B."/>
        </authorList>
    </citation>
    <scope>NUCLEOTIDE SEQUENCE</scope>
    <source>
        <strain evidence="1">NM73_A23</strain>
    </source>
</reference>
<evidence type="ECO:0000313" key="2">
    <source>
        <dbReference type="Proteomes" id="UP000308886"/>
    </source>
</evidence>